<comment type="function">
    <text evidence="11">Catalyzes the formation of S-adenosylmethionine from methionine and ATP.</text>
</comment>
<dbReference type="EC" id="2.5.1.6" evidence="11"/>
<dbReference type="AlphaFoldDB" id="A0A8C4VNA1"/>
<dbReference type="GO" id="GO:0005524">
    <property type="term" value="F:ATP binding"/>
    <property type="evidence" value="ECO:0007669"/>
    <property type="project" value="UniProtKB-KW"/>
</dbReference>
<keyword evidence="4 11" id="KW-0808">Transferase</keyword>
<dbReference type="CDD" id="cd18079">
    <property type="entry name" value="S-AdoMet_synt"/>
    <property type="match status" value="1"/>
</dbReference>
<dbReference type="PROSITE" id="PS00377">
    <property type="entry name" value="ADOMET_SYNTHASE_2"/>
    <property type="match status" value="1"/>
</dbReference>
<dbReference type="GO" id="GO:0004478">
    <property type="term" value="F:methionine adenosyltransferase activity"/>
    <property type="evidence" value="ECO:0007669"/>
    <property type="project" value="UniProtKB-EC"/>
</dbReference>
<dbReference type="NCBIfam" id="TIGR01034">
    <property type="entry name" value="metK"/>
    <property type="match status" value="1"/>
</dbReference>
<keyword evidence="3 11" id="KW-0554">One-carbon metabolism</keyword>
<comment type="cofactor">
    <cofactor evidence="11">
        <name>K(+)</name>
        <dbReference type="ChEBI" id="CHEBI:29103"/>
    </cofactor>
    <text evidence="11">Binds 1 potassium ion per subunit. The potassium ion interacts primarily with the substrate.</text>
</comment>
<dbReference type="GO" id="GO:0006730">
    <property type="term" value="P:one-carbon metabolic process"/>
    <property type="evidence" value="ECO:0007669"/>
    <property type="project" value="UniProtKB-KW"/>
</dbReference>
<comment type="cofactor">
    <cofactor evidence="11">
        <name>Mg(2+)</name>
        <dbReference type="ChEBI" id="CHEBI:18420"/>
    </cofactor>
    <text evidence="11">Binds 2 magnesium ions per subunit. The magnesium ions interact primarily with the substrate.</text>
</comment>
<evidence type="ECO:0000256" key="11">
    <source>
        <dbReference type="RuleBase" id="RU000541"/>
    </source>
</evidence>
<protein>
    <recommendedName>
        <fullName evidence="11">S-adenosylmethionine synthase</fullName>
        <ecNumber evidence="11">2.5.1.6</ecNumber>
    </recommendedName>
</protein>
<dbReference type="Gene3D" id="3.30.300.10">
    <property type="match status" value="3"/>
</dbReference>
<dbReference type="InterPro" id="IPR022636">
    <property type="entry name" value="S-AdoMet_synthetase_sfam"/>
</dbReference>
<evidence type="ECO:0000256" key="10">
    <source>
        <dbReference type="ARBA" id="ARBA00048344"/>
    </source>
</evidence>
<feature type="domain" description="S-adenosylmethionine synthetase C-terminal" evidence="15">
    <location>
        <begin position="235"/>
        <end position="370"/>
    </location>
</feature>
<proteinExistence type="inferred from homology"/>
<keyword evidence="7 11" id="KW-0067">ATP-binding</keyword>
<evidence type="ECO:0000256" key="6">
    <source>
        <dbReference type="ARBA" id="ARBA00022741"/>
    </source>
</evidence>
<evidence type="ECO:0000256" key="1">
    <source>
        <dbReference type="ARBA" id="ARBA00005224"/>
    </source>
</evidence>
<evidence type="ECO:0000259" key="13">
    <source>
        <dbReference type="Pfam" id="PF00438"/>
    </source>
</evidence>
<dbReference type="Proteomes" id="UP000694390">
    <property type="component" value="Chromosome 6"/>
</dbReference>
<evidence type="ECO:0000256" key="2">
    <source>
        <dbReference type="ARBA" id="ARBA00009685"/>
    </source>
</evidence>
<evidence type="ECO:0000256" key="7">
    <source>
        <dbReference type="ARBA" id="ARBA00022840"/>
    </source>
</evidence>
<reference evidence="16" key="3">
    <citation type="submission" date="2025-09" db="UniProtKB">
        <authorList>
            <consortium name="Ensembl"/>
        </authorList>
    </citation>
    <scope>IDENTIFICATION</scope>
</reference>
<dbReference type="Pfam" id="PF00438">
    <property type="entry name" value="S-AdoMet_synt_N"/>
    <property type="match status" value="1"/>
</dbReference>
<name>A0A8C4VNA1_9SAUR</name>
<feature type="domain" description="S-adenosylmethionine synthetase N-terminal" evidence="13">
    <location>
        <begin position="14"/>
        <end position="94"/>
    </location>
</feature>
<dbReference type="OrthoDB" id="5852090at2759"/>
<feature type="domain" description="S-adenosylmethionine synthetase central" evidence="14">
    <location>
        <begin position="110"/>
        <end position="232"/>
    </location>
</feature>
<evidence type="ECO:0000256" key="9">
    <source>
        <dbReference type="ARBA" id="ARBA00022958"/>
    </source>
</evidence>
<dbReference type="GeneTree" id="ENSGT00950000183185"/>
<dbReference type="InterPro" id="IPR022631">
    <property type="entry name" value="ADOMET_SYNTHASE_CS"/>
</dbReference>
<evidence type="ECO:0000256" key="5">
    <source>
        <dbReference type="ARBA" id="ARBA00022723"/>
    </source>
</evidence>
<dbReference type="FunFam" id="3.30.300.10:FF:000004">
    <property type="entry name" value="S-adenosylmethionine synthase"/>
    <property type="match status" value="1"/>
</dbReference>
<reference evidence="16" key="1">
    <citation type="submission" date="2019-06" db="EMBL/GenBank/DDBJ databases">
        <title>G10K-VGP Goodes thornscrub tortoise genome, primary haplotype.</title>
        <authorList>
            <person name="Murphy B."/>
            <person name="Edwards T."/>
            <person name="Rhie A."/>
            <person name="Koren S."/>
            <person name="Phillippy A."/>
            <person name="Fedrigo O."/>
            <person name="Haase B."/>
            <person name="Mountcastle J."/>
            <person name="Lewin H."/>
            <person name="Damas J."/>
            <person name="Howe K."/>
            <person name="Formenti G."/>
            <person name="Myers G."/>
            <person name="Durbin R."/>
            <person name="Jarvis E.D."/>
        </authorList>
    </citation>
    <scope>NUCLEOTIDE SEQUENCE [LARGE SCALE GENOMIC DNA]</scope>
</reference>
<keyword evidence="8 11" id="KW-0460">Magnesium</keyword>
<evidence type="ECO:0000313" key="17">
    <source>
        <dbReference type="Proteomes" id="UP000694390"/>
    </source>
</evidence>
<sequence>SSDLVTAHLFGQVILSNGHPRHYKMCDQISDAVLDAHIRVDPDAKVACVCVAKTGMILLCGEITSKAVRIGYDDSSKGLGYKTCAVLVALEQQCEEIKHAVSHGKSDDDVGAGNQVKCLMFGYATDETEECMPLTILLAHKLNAKIKALERSGTWPWIRLEGKTQVTMEYKEKDGAVEPIHVHTLVISVHHAPNMPVQQMRKELMEKVVKEVIPAKYLDENTIYHLLPSEVFIEGGPKGDAGLTGRKIIVDTYGGWGAHGGGAFSGKDPSKADRSAAYAACWVAKSLVKAGLCRRVLIQLFYAMGLSHPLAVSVFHYGTSDRSEEELLEIVQKNLDLRLGVIIRELDLKRPIYQQTACYVHFGREEFTWEIPKKLVY</sequence>
<dbReference type="UniPathway" id="UPA00315">
    <property type="reaction ID" value="UER00080"/>
</dbReference>
<dbReference type="InterPro" id="IPR022630">
    <property type="entry name" value="S-AdoMet_synt_C"/>
</dbReference>
<evidence type="ECO:0000259" key="15">
    <source>
        <dbReference type="Pfam" id="PF02773"/>
    </source>
</evidence>
<evidence type="ECO:0000256" key="8">
    <source>
        <dbReference type="ARBA" id="ARBA00022842"/>
    </source>
</evidence>
<keyword evidence="17" id="KW-1185">Reference proteome</keyword>
<dbReference type="Pfam" id="PF02772">
    <property type="entry name" value="S-AdoMet_synt_M"/>
    <property type="match status" value="1"/>
</dbReference>
<comment type="pathway">
    <text evidence="1 11">Amino-acid biosynthesis; S-adenosyl-L-methionine biosynthesis; S-adenosyl-L-methionine from L-methionine: step 1/1.</text>
</comment>
<keyword evidence="6 11" id="KW-0547">Nucleotide-binding</keyword>
<comment type="similarity">
    <text evidence="2 12">Belongs to the AdoMet synthase family.</text>
</comment>
<evidence type="ECO:0000256" key="4">
    <source>
        <dbReference type="ARBA" id="ARBA00022679"/>
    </source>
</evidence>
<dbReference type="FunFam" id="3.30.300.10:FF:000003">
    <property type="entry name" value="S-adenosylmethionine synthase"/>
    <property type="match status" value="1"/>
</dbReference>
<dbReference type="GO" id="GO:0046872">
    <property type="term" value="F:metal ion binding"/>
    <property type="evidence" value="ECO:0007669"/>
    <property type="project" value="UniProtKB-KW"/>
</dbReference>
<comment type="catalytic activity">
    <reaction evidence="10 11">
        <text>L-methionine + ATP + H2O = S-adenosyl-L-methionine + phosphate + diphosphate</text>
        <dbReference type="Rhea" id="RHEA:21080"/>
        <dbReference type="ChEBI" id="CHEBI:15377"/>
        <dbReference type="ChEBI" id="CHEBI:30616"/>
        <dbReference type="ChEBI" id="CHEBI:33019"/>
        <dbReference type="ChEBI" id="CHEBI:43474"/>
        <dbReference type="ChEBI" id="CHEBI:57844"/>
        <dbReference type="ChEBI" id="CHEBI:59789"/>
        <dbReference type="EC" id="2.5.1.6"/>
    </reaction>
</comment>
<dbReference type="Pfam" id="PF02773">
    <property type="entry name" value="S-AdoMet_synt_C"/>
    <property type="match status" value="1"/>
</dbReference>
<evidence type="ECO:0000313" key="16">
    <source>
        <dbReference type="Ensembl" id="ENSGEVP00005003451.1"/>
    </source>
</evidence>
<keyword evidence="9 11" id="KW-0630">Potassium</keyword>
<evidence type="ECO:0000256" key="3">
    <source>
        <dbReference type="ARBA" id="ARBA00022563"/>
    </source>
</evidence>
<dbReference type="SUPFAM" id="SSF55973">
    <property type="entry name" value="S-adenosylmethionine synthetase"/>
    <property type="match status" value="3"/>
</dbReference>
<reference evidence="16" key="2">
    <citation type="submission" date="2025-08" db="UniProtKB">
        <authorList>
            <consortium name="Ensembl"/>
        </authorList>
    </citation>
    <scope>IDENTIFICATION</scope>
</reference>
<dbReference type="InterPro" id="IPR002133">
    <property type="entry name" value="S-AdoMet_synthetase"/>
</dbReference>
<keyword evidence="5 11" id="KW-0479">Metal-binding</keyword>
<dbReference type="Ensembl" id="ENSGEVT00005003610.1">
    <property type="protein sequence ID" value="ENSGEVP00005003451.1"/>
    <property type="gene ID" value="ENSGEVG00005002518.1"/>
</dbReference>
<dbReference type="InterPro" id="IPR022628">
    <property type="entry name" value="S-AdoMet_synt_N"/>
</dbReference>
<dbReference type="PANTHER" id="PTHR11964">
    <property type="entry name" value="S-ADENOSYLMETHIONINE SYNTHETASE"/>
    <property type="match status" value="1"/>
</dbReference>
<dbReference type="PIRSF" id="PIRSF000497">
    <property type="entry name" value="MAT"/>
    <property type="match status" value="1"/>
</dbReference>
<dbReference type="GO" id="GO:0006556">
    <property type="term" value="P:S-adenosylmethionine biosynthetic process"/>
    <property type="evidence" value="ECO:0007669"/>
    <property type="project" value="UniProtKB-UniPathway"/>
</dbReference>
<organism evidence="16 17">
    <name type="scientific">Gopherus evgoodei</name>
    <name type="common">Goodes thornscrub tortoise</name>
    <dbReference type="NCBI Taxonomy" id="1825980"/>
    <lineage>
        <taxon>Eukaryota</taxon>
        <taxon>Metazoa</taxon>
        <taxon>Chordata</taxon>
        <taxon>Craniata</taxon>
        <taxon>Vertebrata</taxon>
        <taxon>Euteleostomi</taxon>
        <taxon>Archelosauria</taxon>
        <taxon>Testudinata</taxon>
        <taxon>Testudines</taxon>
        <taxon>Cryptodira</taxon>
        <taxon>Durocryptodira</taxon>
        <taxon>Testudinoidea</taxon>
        <taxon>Testudinidae</taxon>
        <taxon>Gopherus</taxon>
    </lineage>
</organism>
<evidence type="ECO:0000256" key="12">
    <source>
        <dbReference type="RuleBase" id="RU004462"/>
    </source>
</evidence>
<accession>A0A8C4VNA1</accession>
<evidence type="ECO:0000259" key="14">
    <source>
        <dbReference type="Pfam" id="PF02772"/>
    </source>
</evidence>
<dbReference type="InterPro" id="IPR022629">
    <property type="entry name" value="S-AdoMet_synt_central"/>
</dbReference>